<comment type="cofactor">
    <cofactor evidence="1">
        <name>Mn(2+)</name>
        <dbReference type="ChEBI" id="CHEBI:29035"/>
    </cofactor>
</comment>
<sequence length="200" mass="22422">MVTRDDIHARLDTFEVHRTPVVEGLRAASVMIVVARQGARRGVWLTRRPARMNRHAAQFALPGGRLDDGETRHQAGLRELHEEMGIVLGDDAVLGDLDDFTTRSGYVMSPTVAWIDDEITPAPNPDEVEHVYLIDLDELAAAEPVFETIPQSDRPVMSLPLIGRRIHAPTAAVLYQFARVALRDDPVRVADYEQPLFAWR</sequence>
<dbReference type="PANTHER" id="PTHR12992:SF11">
    <property type="entry name" value="MITOCHONDRIAL COENZYME A DIPHOSPHATASE NUDT8"/>
    <property type="match status" value="1"/>
</dbReference>
<dbReference type="PROSITE" id="PS51462">
    <property type="entry name" value="NUDIX"/>
    <property type="match status" value="1"/>
</dbReference>
<evidence type="ECO:0000256" key="2">
    <source>
        <dbReference type="ARBA" id="ARBA00001946"/>
    </source>
</evidence>
<dbReference type="Gene3D" id="3.90.79.10">
    <property type="entry name" value="Nucleoside Triphosphate Pyrophosphohydrolase"/>
    <property type="match status" value="1"/>
</dbReference>
<accession>A0A840EZ11</accession>
<comment type="caution">
    <text evidence="8">The sequence shown here is derived from an EMBL/GenBank/DDBJ whole genome shotgun (WGS) entry which is preliminary data.</text>
</comment>
<dbReference type="GO" id="GO:0046872">
    <property type="term" value="F:metal ion binding"/>
    <property type="evidence" value="ECO:0007669"/>
    <property type="project" value="UniProtKB-KW"/>
</dbReference>
<evidence type="ECO:0000256" key="1">
    <source>
        <dbReference type="ARBA" id="ARBA00001936"/>
    </source>
</evidence>
<dbReference type="InterPro" id="IPR000086">
    <property type="entry name" value="NUDIX_hydrolase_dom"/>
</dbReference>
<keyword evidence="9" id="KW-1185">Reference proteome</keyword>
<dbReference type="InterPro" id="IPR045121">
    <property type="entry name" value="CoAse"/>
</dbReference>
<dbReference type="SUPFAM" id="SSF55811">
    <property type="entry name" value="Nudix"/>
    <property type="match status" value="1"/>
</dbReference>
<feature type="domain" description="Nudix hydrolase" evidence="7">
    <location>
        <begin position="24"/>
        <end position="157"/>
    </location>
</feature>
<proteinExistence type="predicted"/>
<dbReference type="Proteomes" id="UP000551501">
    <property type="component" value="Unassembled WGS sequence"/>
</dbReference>
<dbReference type="InterPro" id="IPR015797">
    <property type="entry name" value="NUDIX_hydrolase-like_dom_sf"/>
</dbReference>
<evidence type="ECO:0000256" key="5">
    <source>
        <dbReference type="ARBA" id="ARBA00022842"/>
    </source>
</evidence>
<keyword evidence="3" id="KW-0479">Metal-binding</keyword>
<evidence type="ECO:0000313" key="9">
    <source>
        <dbReference type="Proteomes" id="UP000551501"/>
    </source>
</evidence>
<evidence type="ECO:0000313" key="8">
    <source>
        <dbReference type="EMBL" id="MBB4135016.1"/>
    </source>
</evidence>
<dbReference type="PANTHER" id="PTHR12992">
    <property type="entry name" value="NUDIX HYDROLASE"/>
    <property type="match status" value="1"/>
</dbReference>
<dbReference type="Pfam" id="PF00293">
    <property type="entry name" value="NUDIX"/>
    <property type="match status" value="1"/>
</dbReference>
<name>A0A840EZ11_9ACTN</name>
<dbReference type="RefSeq" id="WP_183370120.1">
    <property type="nucleotide sequence ID" value="NZ_BAABHL010000050.1"/>
</dbReference>
<evidence type="ECO:0000259" key="7">
    <source>
        <dbReference type="PROSITE" id="PS51462"/>
    </source>
</evidence>
<evidence type="ECO:0000256" key="3">
    <source>
        <dbReference type="ARBA" id="ARBA00022723"/>
    </source>
</evidence>
<dbReference type="GO" id="GO:0010945">
    <property type="term" value="F:coenzyme A diphosphatase activity"/>
    <property type="evidence" value="ECO:0007669"/>
    <property type="project" value="InterPro"/>
</dbReference>
<dbReference type="EMBL" id="JACIFP010000001">
    <property type="protein sequence ID" value="MBB4135016.1"/>
    <property type="molecule type" value="Genomic_DNA"/>
</dbReference>
<evidence type="ECO:0000256" key="6">
    <source>
        <dbReference type="ARBA" id="ARBA00023211"/>
    </source>
</evidence>
<keyword evidence="5" id="KW-0460">Magnesium</keyword>
<protein>
    <submittedName>
        <fullName evidence="8">8-oxo-dGTP pyrophosphatase MutT (NUDIX family)</fullName>
    </submittedName>
</protein>
<comment type="cofactor">
    <cofactor evidence="2">
        <name>Mg(2+)</name>
        <dbReference type="ChEBI" id="CHEBI:18420"/>
    </cofactor>
</comment>
<gene>
    <name evidence="8" type="ORF">BKA16_001568</name>
</gene>
<evidence type="ECO:0000256" key="4">
    <source>
        <dbReference type="ARBA" id="ARBA00022801"/>
    </source>
</evidence>
<keyword evidence="6" id="KW-0464">Manganese</keyword>
<reference evidence="8 9" key="1">
    <citation type="submission" date="2020-08" db="EMBL/GenBank/DDBJ databases">
        <title>Sequencing the genomes of 1000 actinobacteria strains.</title>
        <authorList>
            <person name="Klenk H.-P."/>
        </authorList>
    </citation>
    <scope>NUCLEOTIDE SEQUENCE [LARGE SCALE GENOMIC DNA]</scope>
    <source>
        <strain evidence="8 9">DSM 45298</strain>
    </source>
</reference>
<dbReference type="AlphaFoldDB" id="A0A840EZ11"/>
<organism evidence="8 9">
    <name type="scientific">Gordonia humi</name>
    <dbReference type="NCBI Taxonomy" id="686429"/>
    <lineage>
        <taxon>Bacteria</taxon>
        <taxon>Bacillati</taxon>
        <taxon>Actinomycetota</taxon>
        <taxon>Actinomycetes</taxon>
        <taxon>Mycobacteriales</taxon>
        <taxon>Gordoniaceae</taxon>
        <taxon>Gordonia</taxon>
    </lineage>
</organism>
<keyword evidence="4" id="KW-0378">Hydrolase</keyword>
<dbReference type="CDD" id="cd03426">
    <property type="entry name" value="NUDIX_CoAse_Nudt7"/>
    <property type="match status" value="1"/>
</dbReference>